<dbReference type="GO" id="GO:0055085">
    <property type="term" value="P:transmembrane transport"/>
    <property type="evidence" value="ECO:0007669"/>
    <property type="project" value="InterPro"/>
</dbReference>
<organism evidence="10 11">
    <name type="scientific">Fuscibacter oryzae</name>
    <dbReference type="NCBI Taxonomy" id="2803939"/>
    <lineage>
        <taxon>Bacteria</taxon>
        <taxon>Pseudomonadati</taxon>
        <taxon>Pseudomonadota</taxon>
        <taxon>Alphaproteobacteria</taxon>
        <taxon>Rhodobacterales</taxon>
        <taxon>Paracoccaceae</taxon>
        <taxon>Fuscibacter</taxon>
    </lineage>
</organism>
<evidence type="ECO:0000259" key="9">
    <source>
        <dbReference type="PROSITE" id="PS50928"/>
    </source>
</evidence>
<feature type="domain" description="ABC transmembrane type-1" evidence="9">
    <location>
        <begin position="72"/>
        <end position="277"/>
    </location>
</feature>
<keyword evidence="6 8" id="KW-1133">Transmembrane helix</keyword>
<keyword evidence="3 8" id="KW-0813">Transport</keyword>
<keyword evidence="11" id="KW-1185">Reference proteome</keyword>
<feature type="transmembrane region" description="Helical" evidence="8">
    <location>
        <begin position="76"/>
        <end position="98"/>
    </location>
</feature>
<keyword evidence="4" id="KW-1003">Cell membrane</keyword>
<evidence type="ECO:0000256" key="6">
    <source>
        <dbReference type="ARBA" id="ARBA00022989"/>
    </source>
</evidence>
<name>A0A8J7MX63_9RHOB</name>
<feature type="transmembrane region" description="Helical" evidence="8">
    <location>
        <begin position="200"/>
        <end position="225"/>
    </location>
</feature>
<dbReference type="InterPro" id="IPR000515">
    <property type="entry name" value="MetI-like"/>
</dbReference>
<proteinExistence type="inferred from homology"/>
<evidence type="ECO:0000256" key="5">
    <source>
        <dbReference type="ARBA" id="ARBA00022692"/>
    </source>
</evidence>
<evidence type="ECO:0000256" key="2">
    <source>
        <dbReference type="ARBA" id="ARBA00007069"/>
    </source>
</evidence>
<feature type="transmembrane region" description="Helical" evidence="8">
    <location>
        <begin position="16"/>
        <end position="43"/>
    </location>
</feature>
<comment type="caution">
    <text evidence="10">The sequence shown here is derived from an EMBL/GenBank/DDBJ whole genome shotgun (WGS) entry which is preliminary data.</text>
</comment>
<dbReference type="Proteomes" id="UP000619033">
    <property type="component" value="Unassembled WGS sequence"/>
</dbReference>
<evidence type="ECO:0000256" key="8">
    <source>
        <dbReference type="RuleBase" id="RU363032"/>
    </source>
</evidence>
<accession>A0A8J7MX63</accession>
<sequence>MRWSFPSFDRRQRSGLALAAPTAVFLVIFFVVPAAVLLVYSFWISRSFQITPTLTLSNYLRALGNAGMWLSMWNGVWIGAWTAVFSVALSFPVAWYIAYRTRSNAILYAVLLSWFSSYLVRIYAWRTILGTSGLINSTLMQLGMIDQPLSFLIFSRTAVIVTLVHLFVPFTLLLLLSALRNVRTDYLEAARDLGASWRQSFLRVVVPMAYKGIVGSFMFTFILAAGDFISPQLLGGREGVTTGLLISNQFRQTGNWSFGAALAFILLGVFLFAYFLVAQSMRLGRLSPGLRFHPTLPTQEKA</sequence>
<evidence type="ECO:0000313" key="10">
    <source>
        <dbReference type="EMBL" id="MBL4929434.1"/>
    </source>
</evidence>
<comment type="subcellular location">
    <subcellularLocation>
        <location evidence="1 8">Cell membrane</location>
        <topology evidence="1 8">Multi-pass membrane protein</topology>
    </subcellularLocation>
</comment>
<dbReference type="CDD" id="cd06261">
    <property type="entry name" value="TM_PBP2"/>
    <property type="match status" value="1"/>
</dbReference>
<dbReference type="AlphaFoldDB" id="A0A8J7MX63"/>
<keyword evidence="5 8" id="KW-0812">Transmembrane</keyword>
<dbReference type="PANTHER" id="PTHR42929:SF5">
    <property type="entry name" value="ABC TRANSPORTER PERMEASE PROTEIN"/>
    <property type="match status" value="1"/>
</dbReference>
<feature type="transmembrane region" description="Helical" evidence="8">
    <location>
        <begin position="256"/>
        <end position="277"/>
    </location>
</feature>
<dbReference type="SUPFAM" id="SSF161098">
    <property type="entry name" value="MetI-like"/>
    <property type="match status" value="1"/>
</dbReference>
<evidence type="ECO:0000256" key="7">
    <source>
        <dbReference type="ARBA" id="ARBA00023136"/>
    </source>
</evidence>
<keyword evidence="7 8" id="KW-0472">Membrane</keyword>
<dbReference type="PANTHER" id="PTHR42929">
    <property type="entry name" value="INNER MEMBRANE ABC TRANSPORTER PERMEASE PROTEIN YDCU-RELATED-RELATED"/>
    <property type="match status" value="1"/>
</dbReference>
<evidence type="ECO:0000313" key="11">
    <source>
        <dbReference type="Proteomes" id="UP000619033"/>
    </source>
</evidence>
<dbReference type="Gene3D" id="1.10.3720.10">
    <property type="entry name" value="MetI-like"/>
    <property type="match status" value="1"/>
</dbReference>
<evidence type="ECO:0000256" key="3">
    <source>
        <dbReference type="ARBA" id="ARBA00022448"/>
    </source>
</evidence>
<dbReference type="GO" id="GO:0005886">
    <property type="term" value="C:plasma membrane"/>
    <property type="evidence" value="ECO:0007669"/>
    <property type="project" value="UniProtKB-SubCell"/>
</dbReference>
<dbReference type="PROSITE" id="PS50928">
    <property type="entry name" value="ABC_TM1"/>
    <property type="match status" value="1"/>
</dbReference>
<feature type="transmembrane region" description="Helical" evidence="8">
    <location>
        <begin position="105"/>
        <end position="124"/>
    </location>
</feature>
<dbReference type="Pfam" id="PF00528">
    <property type="entry name" value="BPD_transp_1"/>
    <property type="match status" value="1"/>
</dbReference>
<protein>
    <submittedName>
        <fullName evidence="10">ABC transporter permease</fullName>
    </submittedName>
</protein>
<evidence type="ECO:0000256" key="4">
    <source>
        <dbReference type="ARBA" id="ARBA00022475"/>
    </source>
</evidence>
<dbReference type="EMBL" id="JAESVP010000008">
    <property type="protein sequence ID" value="MBL4929434.1"/>
    <property type="molecule type" value="Genomic_DNA"/>
</dbReference>
<dbReference type="RefSeq" id="WP_202661973.1">
    <property type="nucleotide sequence ID" value="NZ_JAESVP010000008.1"/>
</dbReference>
<dbReference type="InterPro" id="IPR035906">
    <property type="entry name" value="MetI-like_sf"/>
</dbReference>
<evidence type="ECO:0000256" key="1">
    <source>
        <dbReference type="ARBA" id="ARBA00004651"/>
    </source>
</evidence>
<feature type="transmembrane region" description="Helical" evidence="8">
    <location>
        <begin position="158"/>
        <end position="179"/>
    </location>
</feature>
<gene>
    <name evidence="10" type="ORF">JI744_15105</name>
</gene>
<comment type="similarity">
    <text evidence="2">Belongs to the binding-protein-dependent transport system permease family. CysTW subfamily.</text>
</comment>
<reference evidence="10" key="1">
    <citation type="submission" date="2021-01" db="EMBL/GenBank/DDBJ databases">
        <title>Genome seq and assembly of Tabrizicola sp. KVB23.</title>
        <authorList>
            <person name="Chhetri G."/>
        </authorList>
    </citation>
    <scope>NUCLEOTIDE SEQUENCE</scope>
    <source>
        <strain evidence="10">KVB23</strain>
    </source>
</reference>